<gene>
    <name evidence="2" type="ORF">K0M31_011460</name>
</gene>
<evidence type="ECO:0000256" key="1">
    <source>
        <dbReference type="SAM" id="MobiDB-lite"/>
    </source>
</evidence>
<protein>
    <submittedName>
        <fullName evidence="2">Uncharacterized protein</fullName>
    </submittedName>
</protein>
<evidence type="ECO:0000313" key="3">
    <source>
        <dbReference type="Proteomes" id="UP001177670"/>
    </source>
</evidence>
<comment type="caution">
    <text evidence="2">The sequence shown here is derived from an EMBL/GenBank/DDBJ whole genome shotgun (WGS) entry which is preliminary data.</text>
</comment>
<proteinExistence type="predicted"/>
<sequence length="98" mass="11140">MSCDLEDRQKKLQLFPIVLNCRKLEREEDSGITESALPPQQLPRLFPNKPQIPQSVTKFRLRGIKERCESRNRAELGITDDSDCRMLLGVAMPAMGLA</sequence>
<dbReference type="Proteomes" id="UP001177670">
    <property type="component" value="Unassembled WGS sequence"/>
</dbReference>
<feature type="region of interest" description="Disordered" evidence="1">
    <location>
        <begin position="29"/>
        <end position="49"/>
    </location>
</feature>
<accession>A0AA40G9S8</accession>
<organism evidence="2 3">
    <name type="scientific">Melipona bicolor</name>
    <dbReference type="NCBI Taxonomy" id="60889"/>
    <lineage>
        <taxon>Eukaryota</taxon>
        <taxon>Metazoa</taxon>
        <taxon>Ecdysozoa</taxon>
        <taxon>Arthropoda</taxon>
        <taxon>Hexapoda</taxon>
        <taxon>Insecta</taxon>
        <taxon>Pterygota</taxon>
        <taxon>Neoptera</taxon>
        <taxon>Endopterygota</taxon>
        <taxon>Hymenoptera</taxon>
        <taxon>Apocrita</taxon>
        <taxon>Aculeata</taxon>
        <taxon>Apoidea</taxon>
        <taxon>Anthophila</taxon>
        <taxon>Apidae</taxon>
        <taxon>Melipona</taxon>
    </lineage>
</organism>
<dbReference type="EMBL" id="JAHYIQ010000003">
    <property type="protein sequence ID" value="KAK1133667.1"/>
    <property type="molecule type" value="Genomic_DNA"/>
</dbReference>
<dbReference type="AlphaFoldDB" id="A0AA40G9S8"/>
<keyword evidence="3" id="KW-1185">Reference proteome</keyword>
<reference evidence="2" key="1">
    <citation type="submission" date="2021-10" db="EMBL/GenBank/DDBJ databases">
        <title>Melipona bicolor Genome sequencing and assembly.</title>
        <authorList>
            <person name="Araujo N.S."/>
            <person name="Arias M.C."/>
        </authorList>
    </citation>
    <scope>NUCLEOTIDE SEQUENCE</scope>
    <source>
        <strain evidence="2">USP_2M_L1-L4_2017</strain>
        <tissue evidence="2">Whole body</tissue>
    </source>
</reference>
<evidence type="ECO:0000313" key="2">
    <source>
        <dbReference type="EMBL" id="KAK1133667.1"/>
    </source>
</evidence>
<name>A0AA40G9S8_9HYME</name>